<organism evidence="2 3">
    <name type="scientific">Candidatus Methylumidiphilus alinenensis</name>
    <dbReference type="NCBI Taxonomy" id="2202197"/>
    <lineage>
        <taxon>Bacteria</taxon>
        <taxon>Pseudomonadati</taxon>
        <taxon>Pseudomonadota</taxon>
        <taxon>Gammaproteobacteria</taxon>
        <taxon>Methylococcales</taxon>
        <taxon>Candidatus Methylumidiphilus</taxon>
    </lineage>
</organism>
<dbReference type="Proteomes" id="UP000249396">
    <property type="component" value="Unassembled WGS sequence"/>
</dbReference>
<proteinExistence type="predicted"/>
<dbReference type="Gene3D" id="1.10.260.40">
    <property type="entry name" value="lambda repressor-like DNA-binding domains"/>
    <property type="match status" value="1"/>
</dbReference>
<sequence>MLLDEIGDDESHPLADVLDYLADQVKAYEDERFPIPKAEPPDVLRYLMEQHGLHQEDLSDCAPQSRISEILAGKRSISKETAKRLARRFNVHGDVFL</sequence>
<evidence type="ECO:0000313" key="2">
    <source>
        <dbReference type="EMBL" id="PZN72218.1"/>
    </source>
</evidence>
<dbReference type="SMART" id="SM00530">
    <property type="entry name" value="HTH_XRE"/>
    <property type="match status" value="1"/>
</dbReference>
<dbReference type="Pfam" id="PF01381">
    <property type="entry name" value="HTH_3"/>
    <property type="match status" value="1"/>
</dbReference>
<reference evidence="2 3" key="1">
    <citation type="journal article" date="2018" name="Aquat. Microb. Ecol.">
        <title>Gammaproteobacterial methanotrophs dominate.</title>
        <authorList>
            <person name="Rissanen A.J."/>
            <person name="Saarenheimo J."/>
            <person name="Tiirola M."/>
            <person name="Peura S."/>
            <person name="Aalto S.L."/>
            <person name="Karvinen A."/>
            <person name="Nykanen H."/>
        </authorList>
    </citation>
    <scope>NUCLEOTIDE SEQUENCE [LARGE SCALE GENOMIC DNA]</scope>
    <source>
        <strain evidence="2">AMbin10</strain>
    </source>
</reference>
<dbReference type="CDD" id="cd00093">
    <property type="entry name" value="HTH_XRE"/>
    <property type="match status" value="1"/>
</dbReference>
<dbReference type="AlphaFoldDB" id="A0A2W4QWB7"/>
<accession>A0A2W4QWB7</accession>
<dbReference type="PROSITE" id="PS50943">
    <property type="entry name" value="HTH_CROC1"/>
    <property type="match status" value="1"/>
</dbReference>
<dbReference type="GO" id="GO:0003677">
    <property type="term" value="F:DNA binding"/>
    <property type="evidence" value="ECO:0007669"/>
    <property type="project" value="InterPro"/>
</dbReference>
<dbReference type="EMBL" id="QJPH01000495">
    <property type="protein sequence ID" value="PZN72218.1"/>
    <property type="molecule type" value="Genomic_DNA"/>
</dbReference>
<gene>
    <name evidence="2" type="ORF">DM484_24895</name>
</gene>
<feature type="domain" description="HTH cro/C1-type" evidence="1">
    <location>
        <begin position="44"/>
        <end position="96"/>
    </location>
</feature>
<evidence type="ECO:0000313" key="3">
    <source>
        <dbReference type="Proteomes" id="UP000249396"/>
    </source>
</evidence>
<name>A0A2W4QWB7_9GAMM</name>
<dbReference type="InterPro" id="IPR001387">
    <property type="entry name" value="Cro/C1-type_HTH"/>
</dbReference>
<evidence type="ECO:0000259" key="1">
    <source>
        <dbReference type="PROSITE" id="PS50943"/>
    </source>
</evidence>
<dbReference type="InterPro" id="IPR010982">
    <property type="entry name" value="Lambda_DNA-bd_dom_sf"/>
</dbReference>
<comment type="caution">
    <text evidence="2">The sequence shown here is derived from an EMBL/GenBank/DDBJ whole genome shotgun (WGS) entry which is preliminary data.</text>
</comment>
<protein>
    <submittedName>
        <fullName evidence="2">Transcriptional regulator</fullName>
    </submittedName>
</protein>
<dbReference type="SUPFAM" id="SSF47413">
    <property type="entry name" value="lambda repressor-like DNA-binding domains"/>
    <property type="match status" value="1"/>
</dbReference>